<accession>A0ABX0ACS8</accession>
<evidence type="ECO:0000313" key="2">
    <source>
        <dbReference type="EMBL" id="NDK39392.1"/>
    </source>
</evidence>
<evidence type="ECO:0000313" key="3">
    <source>
        <dbReference type="Proteomes" id="UP001429354"/>
    </source>
</evidence>
<organism evidence="2 3">
    <name type="scientific">Pseudoxanthomonas gei</name>
    <dbReference type="NCBI Taxonomy" id="1383030"/>
    <lineage>
        <taxon>Bacteria</taxon>
        <taxon>Pseudomonadati</taxon>
        <taxon>Pseudomonadota</taxon>
        <taxon>Gammaproteobacteria</taxon>
        <taxon>Lysobacterales</taxon>
        <taxon>Lysobacteraceae</taxon>
        <taxon>Pseudoxanthomonas</taxon>
    </lineage>
</organism>
<evidence type="ECO:0000259" key="1">
    <source>
        <dbReference type="Pfam" id="PF13454"/>
    </source>
</evidence>
<dbReference type="Proteomes" id="UP001429354">
    <property type="component" value="Unassembled WGS sequence"/>
</dbReference>
<dbReference type="SUPFAM" id="SSF51905">
    <property type="entry name" value="FAD/NAD(P)-binding domain"/>
    <property type="match status" value="2"/>
</dbReference>
<dbReference type="PANTHER" id="PTHR40254:SF1">
    <property type="entry name" value="BLR0577 PROTEIN"/>
    <property type="match status" value="1"/>
</dbReference>
<reference evidence="2 3" key="1">
    <citation type="submission" date="2018-07" db="EMBL/GenBank/DDBJ databases">
        <title>Whole genome Sequencing of Pseudoxanthomonas gei KCTC 32298 (T).</title>
        <authorList>
            <person name="Kumar S."/>
            <person name="Bansal K."/>
            <person name="Kaur A."/>
            <person name="Patil P."/>
            <person name="Sharma S."/>
            <person name="Patil P.B."/>
        </authorList>
    </citation>
    <scope>NUCLEOTIDE SEQUENCE [LARGE SCALE GENOMIC DNA]</scope>
    <source>
        <strain evidence="2 3">KCTC 32298</strain>
    </source>
</reference>
<comment type="caution">
    <text evidence="2">The sequence shown here is derived from an EMBL/GenBank/DDBJ whole genome shotgun (WGS) entry which is preliminary data.</text>
</comment>
<dbReference type="EMBL" id="QOVG01000007">
    <property type="protein sequence ID" value="NDK39392.1"/>
    <property type="molecule type" value="Genomic_DNA"/>
</dbReference>
<feature type="domain" description="FAD-dependent urate hydroxylase HpyO/Asp monooxygenase CreE-like FAD/NAD(P)-binding" evidence="1">
    <location>
        <begin position="13"/>
        <end position="162"/>
    </location>
</feature>
<dbReference type="PANTHER" id="PTHR40254">
    <property type="entry name" value="BLR0577 PROTEIN"/>
    <property type="match status" value="1"/>
</dbReference>
<dbReference type="PRINTS" id="PR00411">
    <property type="entry name" value="PNDRDTASEI"/>
</dbReference>
<protein>
    <submittedName>
        <fullName evidence="2">Pyridine nucleotide-disulfide oxidoreductase</fullName>
    </submittedName>
</protein>
<keyword evidence="3" id="KW-1185">Reference proteome</keyword>
<dbReference type="InterPro" id="IPR038732">
    <property type="entry name" value="HpyO/CreE_NAD-binding"/>
</dbReference>
<dbReference type="InterPro" id="IPR036188">
    <property type="entry name" value="FAD/NAD-bd_sf"/>
</dbReference>
<gene>
    <name evidence="2" type="ORF">DT603_11115</name>
</gene>
<dbReference type="Gene3D" id="3.50.50.60">
    <property type="entry name" value="FAD/NAD(P)-binding domain"/>
    <property type="match status" value="1"/>
</dbReference>
<name>A0ABX0ACS8_9GAMM</name>
<sequence length="459" mass="50113">MTTHTPFRDFDIAIIGGGAGGVLTALHALRQAAAGTRIVLIEPGSRLAQGVAYATRHGEHLLNVPARRMSAFNDLPDDFVDYLVVQAGEAARTDLAISYAERRRYGDYLRDRLERARAASPARFELLQDRVVSLDNEEGDLRLSLESGATLRCAGVVLAVGNTPKPLPARGASSLPPDSVLEAWDFDAIKRIPAAASVCIAGSGLSMVDTVLSLAANGHRGRIHVLSRHALLPLPHAEHALAGFDPETLLGQNLRQRMHRLRELARTAVAQGLPWQAAMESVRPLVQKLWCTLSHDDQRRFLRHVVRYWDVHRHRIAAPVHAQLQALQASGQLQLHRGRLETVAREGGRIRVSVMLRDRRPLQLDVDRIVNATGVEMRAQLMRNPLLSDLLGKGHARPGPHGIGLDTASDGDLVNAEAEILPGVIVVGSLRIGRLWESIAVPELRGQAERAARQLLAGL</sequence>
<dbReference type="PRINTS" id="PR00368">
    <property type="entry name" value="FADPNR"/>
</dbReference>
<proteinExistence type="predicted"/>
<dbReference type="RefSeq" id="WP_162349974.1">
    <property type="nucleotide sequence ID" value="NZ_QOVG01000007.1"/>
</dbReference>
<dbReference type="InterPro" id="IPR052189">
    <property type="entry name" value="L-asp_N-monooxygenase_NS-form"/>
</dbReference>
<dbReference type="Pfam" id="PF13454">
    <property type="entry name" value="NAD_binding_9"/>
    <property type="match status" value="1"/>
</dbReference>